<dbReference type="EMBL" id="PDOC01000002">
    <property type="protein sequence ID" value="PIL46101.1"/>
    <property type="molecule type" value="Genomic_DNA"/>
</dbReference>
<dbReference type="OrthoDB" id="8851633at2"/>
<accession>A0A2G8TJ70</accession>
<evidence type="ECO:0000313" key="1">
    <source>
        <dbReference type="EMBL" id="PIL46101.1"/>
    </source>
</evidence>
<sequence>MKKRNHYSYSILKYVHDTATAEFVNVGVAVYSAKDNFFQVSCRSTVGRLSEMFPDMQASSFRALMRGLSKRFNELSDAVSSPLDLEAQSTNIERLLASVLPKDDSALVWSEPSFGMTHDPRKTLTDLFSRYVTKYDHSSSPHKRTDEDMWKDFKKELENRHISAYFEEKIIEGKDDEITFKSAWKNGYWHCVEPVSFDLSVAETIREKAHRVLGQITSVSDTPERFKVYLLVGKPGRGALTPALEKALGILDKLPVEKEIFMEDERDLLLDRLAAEISTHNQENERPSILLDAG</sequence>
<dbReference type="InterPro" id="IPR021398">
    <property type="entry name" value="DUF3037"/>
</dbReference>
<organism evidence="1 2">
    <name type="scientific">Massilia eurypsychrophila</name>
    <dbReference type="NCBI Taxonomy" id="1485217"/>
    <lineage>
        <taxon>Bacteria</taxon>
        <taxon>Pseudomonadati</taxon>
        <taxon>Pseudomonadota</taxon>
        <taxon>Betaproteobacteria</taxon>
        <taxon>Burkholderiales</taxon>
        <taxon>Oxalobacteraceae</taxon>
        <taxon>Telluria group</taxon>
        <taxon>Massilia</taxon>
    </lineage>
</organism>
<proteinExistence type="predicted"/>
<comment type="caution">
    <text evidence="1">The sequence shown here is derived from an EMBL/GenBank/DDBJ whole genome shotgun (WGS) entry which is preliminary data.</text>
</comment>
<protein>
    <recommendedName>
        <fullName evidence="3">DUF3037 domain-containing protein</fullName>
    </recommendedName>
</protein>
<name>A0A2G8TJ70_9BURK</name>
<evidence type="ECO:0008006" key="3">
    <source>
        <dbReference type="Google" id="ProtNLM"/>
    </source>
</evidence>
<dbReference type="RefSeq" id="WP_099786990.1">
    <property type="nucleotide sequence ID" value="NZ_JBHLYV010000001.1"/>
</dbReference>
<dbReference type="AlphaFoldDB" id="A0A2G8TJ70"/>
<dbReference type="Proteomes" id="UP000230390">
    <property type="component" value="Unassembled WGS sequence"/>
</dbReference>
<keyword evidence="2" id="KW-1185">Reference proteome</keyword>
<reference evidence="1 2" key="1">
    <citation type="submission" date="2017-10" db="EMBL/GenBank/DDBJ databases">
        <title>Massilia psychrophilum sp. nov., a novel purple-pigmented bacterium isolated from Tianshan glacier, Xinjiang Municipality, China.</title>
        <authorList>
            <person name="Wang H."/>
        </authorList>
    </citation>
    <scope>NUCLEOTIDE SEQUENCE [LARGE SCALE GENOMIC DNA]</scope>
    <source>
        <strain evidence="1 2">JCM 30074</strain>
    </source>
</reference>
<evidence type="ECO:0000313" key="2">
    <source>
        <dbReference type="Proteomes" id="UP000230390"/>
    </source>
</evidence>
<dbReference type="Pfam" id="PF11236">
    <property type="entry name" value="DUF3037"/>
    <property type="match status" value="1"/>
</dbReference>
<gene>
    <name evidence="1" type="ORF">CR105_03140</name>
</gene>